<organism evidence="2 3">
    <name type="scientific">Colocasia esculenta</name>
    <name type="common">Wild taro</name>
    <name type="synonym">Arum esculentum</name>
    <dbReference type="NCBI Taxonomy" id="4460"/>
    <lineage>
        <taxon>Eukaryota</taxon>
        <taxon>Viridiplantae</taxon>
        <taxon>Streptophyta</taxon>
        <taxon>Embryophyta</taxon>
        <taxon>Tracheophyta</taxon>
        <taxon>Spermatophyta</taxon>
        <taxon>Magnoliopsida</taxon>
        <taxon>Liliopsida</taxon>
        <taxon>Araceae</taxon>
        <taxon>Aroideae</taxon>
        <taxon>Colocasieae</taxon>
        <taxon>Colocasia</taxon>
    </lineage>
</organism>
<accession>A0A843XPU6</accession>
<comment type="caution">
    <text evidence="2">The sequence shown here is derived from an EMBL/GenBank/DDBJ whole genome shotgun (WGS) entry which is preliminary data.</text>
</comment>
<proteinExistence type="predicted"/>
<dbReference type="AlphaFoldDB" id="A0A843XPU6"/>
<keyword evidence="3" id="KW-1185">Reference proteome</keyword>
<feature type="region of interest" description="Disordered" evidence="1">
    <location>
        <begin position="1"/>
        <end position="39"/>
    </location>
</feature>
<gene>
    <name evidence="2" type="ORF">Taro_054975</name>
</gene>
<sequence length="115" mass="12075">MGASSKTTLEGALDCSSTAATDSSKWPDATPSSTIPSVSEVTGVMRTESTTSLRMEAITEVDRLSVAPTTASSSSPSGDCETAWIRGGECGASWNQDLTHYEVEEAVERIQLVDV</sequence>
<protein>
    <submittedName>
        <fullName evidence="2">Uncharacterized protein</fullName>
    </submittedName>
</protein>
<reference evidence="2" key="1">
    <citation type="submission" date="2017-07" db="EMBL/GenBank/DDBJ databases">
        <title>Taro Niue Genome Assembly and Annotation.</title>
        <authorList>
            <person name="Atibalentja N."/>
            <person name="Keating K."/>
            <person name="Fields C.J."/>
        </authorList>
    </citation>
    <scope>NUCLEOTIDE SEQUENCE</scope>
    <source>
        <strain evidence="2">Niue_2</strain>
        <tissue evidence="2">Leaf</tissue>
    </source>
</reference>
<dbReference type="Proteomes" id="UP000652761">
    <property type="component" value="Unassembled WGS sequence"/>
</dbReference>
<name>A0A843XPU6_COLES</name>
<feature type="compositionally biased region" description="Polar residues" evidence="1">
    <location>
        <begin position="15"/>
        <end position="39"/>
    </location>
</feature>
<evidence type="ECO:0000313" key="3">
    <source>
        <dbReference type="Proteomes" id="UP000652761"/>
    </source>
</evidence>
<dbReference type="EMBL" id="NMUH01011808">
    <property type="protein sequence ID" value="MQM21928.1"/>
    <property type="molecule type" value="Genomic_DNA"/>
</dbReference>
<evidence type="ECO:0000313" key="2">
    <source>
        <dbReference type="EMBL" id="MQM21928.1"/>
    </source>
</evidence>
<evidence type="ECO:0000256" key="1">
    <source>
        <dbReference type="SAM" id="MobiDB-lite"/>
    </source>
</evidence>